<dbReference type="InterPro" id="IPR015004">
    <property type="entry name" value="MesX"/>
</dbReference>
<comment type="caution">
    <text evidence="1">The sequence shown here is derived from an EMBL/GenBank/DDBJ whole genome shotgun (WGS) entry which is preliminary data.</text>
</comment>
<dbReference type="Pfam" id="PF08908">
    <property type="entry name" value="MesX"/>
    <property type="match status" value="1"/>
</dbReference>
<accession>A0A9D1UTK1</accession>
<dbReference type="AlphaFoldDB" id="A0A9D1UTK1"/>
<organism evidence="1 2">
    <name type="scientific">Candidatus Nesterenkonia stercoripullorum</name>
    <dbReference type="NCBI Taxonomy" id="2838701"/>
    <lineage>
        <taxon>Bacteria</taxon>
        <taxon>Bacillati</taxon>
        <taxon>Actinomycetota</taxon>
        <taxon>Actinomycetes</taxon>
        <taxon>Micrococcales</taxon>
        <taxon>Micrococcaceae</taxon>
        <taxon>Nesterenkonia</taxon>
    </lineage>
</organism>
<evidence type="ECO:0000313" key="1">
    <source>
        <dbReference type="EMBL" id="HIX00148.1"/>
    </source>
</evidence>
<gene>
    <name evidence="1" type="ORF">H9871_08385</name>
</gene>
<reference evidence="1" key="1">
    <citation type="journal article" date="2021" name="PeerJ">
        <title>Extensive microbial diversity within the chicken gut microbiome revealed by metagenomics and culture.</title>
        <authorList>
            <person name="Gilroy R."/>
            <person name="Ravi A."/>
            <person name="Getino M."/>
            <person name="Pursley I."/>
            <person name="Horton D.L."/>
            <person name="Alikhan N.F."/>
            <person name="Baker D."/>
            <person name="Gharbi K."/>
            <person name="Hall N."/>
            <person name="Watson M."/>
            <person name="Adriaenssens E.M."/>
            <person name="Foster-Nyarko E."/>
            <person name="Jarju S."/>
            <person name="Secka A."/>
            <person name="Antonio M."/>
            <person name="Oren A."/>
            <person name="Chaudhuri R.R."/>
            <person name="La Ragione R."/>
            <person name="Hildebrand F."/>
            <person name="Pallen M.J."/>
        </authorList>
    </citation>
    <scope>NUCLEOTIDE SEQUENCE</scope>
    <source>
        <strain evidence="1">ChiHejej3B27-3195</strain>
    </source>
</reference>
<dbReference type="EMBL" id="DXGD01000310">
    <property type="protein sequence ID" value="HIX00148.1"/>
    <property type="molecule type" value="Genomic_DNA"/>
</dbReference>
<dbReference type="Proteomes" id="UP000824151">
    <property type="component" value="Unassembled WGS sequence"/>
</dbReference>
<reference evidence="1" key="2">
    <citation type="submission" date="2021-04" db="EMBL/GenBank/DDBJ databases">
        <authorList>
            <person name="Gilroy R."/>
        </authorList>
    </citation>
    <scope>NUCLEOTIDE SEQUENCE</scope>
    <source>
        <strain evidence="1">ChiHejej3B27-3195</strain>
    </source>
</reference>
<sequence length="327" mass="36845">MTNECVFRLSTTRFDEDYTPSAHSRATTNFANLARGKKRRHNLRNAMTMINSRFNELVHWDNPGRDRYRVELDIVSVDLQIAAAGDAEAFPVIEILDVQIVDTQNGVRIPGIAGNNFSSYIRDYDFSVVLPQHTANGDGAGPPSDFGELHGKVFERFIGSEAYQQRFAQPPVICISVSTSRTYRRTVNEHPVLGVEYQQDEYSLTDQYFAKMGLQVRYFMPRGAVAPLALYHRGDLLNDYSPLALAGTIATMETVQKIYRPEIYNATTSAAEVYQPSLENFDYSPTQVDYDRAERSQLGATQGKFTEANLMRPYGAVLDRWATGSLH</sequence>
<name>A0A9D1UTK1_9MICC</name>
<proteinExistence type="predicted"/>
<evidence type="ECO:0000313" key="2">
    <source>
        <dbReference type="Proteomes" id="UP000824151"/>
    </source>
</evidence>
<protein>
    <submittedName>
        <fullName evidence="1">DUF1852 domain-containing protein</fullName>
    </submittedName>
</protein>